<feature type="signal peptide" evidence="1">
    <location>
        <begin position="1"/>
        <end position="20"/>
    </location>
</feature>
<organism evidence="2 3">
    <name type="scientific">Cercospora berteroae</name>
    <dbReference type="NCBI Taxonomy" id="357750"/>
    <lineage>
        <taxon>Eukaryota</taxon>
        <taxon>Fungi</taxon>
        <taxon>Dikarya</taxon>
        <taxon>Ascomycota</taxon>
        <taxon>Pezizomycotina</taxon>
        <taxon>Dothideomycetes</taxon>
        <taxon>Dothideomycetidae</taxon>
        <taxon>Mycosphaerellales</taxon>
        <taxon>Mycosphaerellaceae</taxon>
        <taxon>Cercospora</taxon>
    </lineage>
</organism>
<evidence type="ECO:0000313" key="2">
    <source>
        <dbReference type="EMBL" id="PPJ54495.1"/>
    </source>
</evidence>
<name>A0A2S6C443_9PEZI</name>
<dbReference type="Proteomes" id="UP000237631">
    <property type="component" value="Unassembled WGS sequence"/>
</dbReference>
<accession>A0A2S6C443</accession>
<protein>
    <submittedName>
        <fullName evidence="2">Uncharacterized protein</fullName>
    </submittedName>
</protein>
<comment type="caution">
    <text evidence="2">The sequence shown here is derived from an EMBL/GenBank/DDBJ whole genome shotgun (WGS) entry which is preliminary data.</text>
</comment>
<dbReference type="AlphaFoldDB" id="A0A2S6C443"/>
<reference evidence="3" key="1">
    <citation type="journal article" date="2017" name="bioRxiv">
        <title>Conservation of a gene cluster reveals novel cercosporin biosynthetic mechanisms and extends production to the genus Colletotrichum.</title>
        <authorList>
            <person name="de Jonge R."/>
            <person name="Ebert M.K."/>
            <person name="Huitt-Roehl C.R."/>
            <person name="Pal P."/>
            <person name="Suttle J.C."/>
            <person name="Spanner R.E."/>
            <person name="Neubauer J.D."/>
            <person name="Jurick W.M.II."/>
            <person name="Stott K.A."/>
            <person name="Secor G.A."/>
            <person name="Thomma B.P.H.J."/>
            <person name="Van de Peer Y."/>
            <person name="Townsend C.A."/>
            <person name="Bolton M.D."/>
        </authorList>
    </citation>
    <scope>NUCLEOTIDE SEQUENCE [LARGE SCALE GENOMIC DNA]</scope>
    <source>
        <strain evidence="3">CBS538.71</strain>
    </source>
</reference>
<dbReference type="OrthoDB" id="3645034at2759"/>
<evidence type="ECO:0000313" key="3">
    <source>
        <dbReference type="Proteomes" id="UP000237631"/>
    </source>
</evidence>
<keyword evidence="1" id="KW-0732">Signal</keyword>
<dbReference type="EMBL" id="PNEN01000562">
    <property type="protein sequence ID" value="PPJ54495.1"/>
    <property type="molecule type" value="Genomic_DNA"/>
</dbReference>
<proteinExistence type="predicted"/>
<evidence type="ECO:0000256" key="1">
    <source>
        <dbReference type="SAM" id="SignalP"/>
    </source>
</evidence>
<sequence>MQFFTSSLCIISSLSLLAAAQPIVQQPATSIMTTAASSASTIQRPIVKSSLQTSALPNTAISGDTLAQLSDSNIQAVGKCGPVCTRFSPRRTCLETIDACSHGHVDAHKPHHSGLSKLNPRDRILAILAGGVAAGMVDWRLGVLMLFAAGLPERVAWGVQAAPVGGKSLVLTGTTTATMVMGEERGNEEPDCRLVCTFMDPRHICQKYVCDCSGNWKRGEDGDEDEDEMKVMGTRTGTLGEEDDHGVERIEKRQWVKCTPTPTPVPTLTVG</sequence>
<keyword evidence="3" id="KW-1185">Reference proteome</keyword>
<gene>
    <name evidence="2" type="ORF">CBER1_02527</name>
</gene>
<feature type="chain" id="PRO_5015511767" evidence="1">
    <location>
        <begin position="21"/>
        <end position="271"/>
    </location>
</feature>